<accession>A0ABQ6XV79</accession>
<reference evidence="1 2" key="1">
    <citation type="submission" date="2013-05" db="EMBL/GenBank/DDBJ databases">
        <title>Genome Sequence of Streptomyces fradiae.</title>
        <authorList>
            <person name="Kirby R."/>
        </authorList>
    </citation>
    <scope>NUCLEOTIDE SEQUENCE [LARGE SCALE GENOMIC DNA]</scope>
    <source>
        <strain evidence="1 2">ATCC 10745</strain>
    </source>
</reference>
<dbReference type="InterPro" id="IPR029060">
    <property type="entry name" value="PIN-like_dom_sf"/>
</dbReference>
<dbReference type="SUPFAM" id="SSF88723">
    <property type="entry name" value="PIN domain-like"/>
    <property type="match status" value="1"/>
</dbReference>
<protein>
    <recommendedName>
        <fullName evidence="3">PIN domain-containing protein</fullName>
    </recommendedName>
</protein>
<dbReference type="EMBL" id="ASYR01000013">
    <property type="protein sequence ID" value="KAF0649642.1"/>
    <property type="molecule type" value="Genomic_DNA"/>
</dbReference>
<evidence type="ECO:0000313" key="2">
    <source>
        <dbReference type="Proteomes" id="UP000731519"/>
    </source>
</evidence>
<comment type="caution">
    <text evidence="1">The sequence shown here is derived from an EMBL/GenBank/DDBJ whole genome shotgun (WGS) entry which is preliminary data.</text>
</comment>
<name>A0ABQ6XV79_STRFR</name>
<dbReference type="Proteomes" id="UP000731519">
    <property type="component" value="Unassembled WGS sequence"/>
</dbReference>
<evidence type="ECO:0008006" key="3">
    <source>
        <dbReference type="Google" id="ProtNLM"/>
    </source>
</evidence>
<keyword evidence="2" id="KW-1185">Reference proteome</keyword>
<evidence type="ECO:0000313" key="1">
    <source>
        <dbReference type="EMBL" id="KAF0649642.1"/>
    </source>
</evidence>
<dbReference type="Gene3D" id="3.40.50.1010">
    <property type="entry name" value="5'-nuclease"/>
    <property type="match status" value="1"/>
</dbReference>
<sequence>MIGAGRKPRRRVADLMITAIAVAEDLPLFTINPDDFTGLDDLLTVVPVTRPRVPHEG</sequence>
<gene>
    <name evidence="1" type="ORF">K701_12390</name>
</gene>
<organism evidence="1 2">
    <name type="scientific">Streptomyces fradiae ATCC 10745 = DSM 40063</name>
    <dbReference type="NCBI Taxonomy" id="1319510"/>
    <lineage>
        <taxon>Bacteria</taxon>
        <taxon>Bacillati</taxon>
        <taxon>Actinomycetota</taxon>
        <taxon>Actinomycetes</taxon>
        <taxon>Kitasatosporales</taxon>
        <taxon>Streptomycetaceae</taxon>
        <taxon>Streptomyces</taxon>
    </lineage>
</organism>
<proteinExistence type="predicted"/>